<keyword evidence="5" id="KW-0964">Secreted</keyword>
<dbReference type="GO" id="GO:0071555">
    <property type="term" value="P:cell wall organization"/>
    <property type="evidence" value="ECO:0007669"/>
    <property type="project" value="UniProtKB-KW"/>
</dbReference>
<sequence length="216" mass="23497">MAASQARLALAAAVLSFGGGSGCWAGGCGHGVPEKCSGQRRSLLGWKPAGLPLLPWFRFWRQQLVDSHGNFYNWNRIKIRYCDGSSFTGDVEAVETALLSGCSAGGLAAILHCDRFRDLLPATAKVKCFSDAGFFLDGKDISGNNYVRTFYKNVVTLHGSANNLPVSCTSKHSPELQIGKAVGDWFYDRRVPQLIDCPYPCNPTCKNREDDRAVAS</sequence>
<dbReference type="PANTHER" id="PTHR21562:SF67">
    <property type="entry name" value="PECTIN ACETYLESTERASE"/>
    <property type="match status" value="1"/>
</dbReference>
<dbReference type="EC" id="3.1.1.-" evidence="5"/>
<accession>A0AAV5CUZ1</accession>
<reference evidence="6" key="1">
    <citation type="journal article" date="2018" name="DNA Res.">
        <title>Multiple hybrid de novo genome assembly of finger millet, an orphan allotetraploid crop.</title>
        <authorList>
            <person name="Hatakeyama M."/>
            <person name="Aluri S."/>
            <person name="Balachadran M.T."/>
            <person name="Sivarajan S.R."/>
            <person name="Patrignani A."/>
            <person name="Gruter S."/>
            <person name="Poveda L."/>
            <person name="Shimizu-Inatsugi R."/>
            <person name="Baeten J."/>
            <person name="Francoijs K.J."/>
            <person name="Nataraja K.N."/>
            <person name="Reddy Y.A.N."/>
            <person name="Phadnis S."/>
            <person name="Ravikumar R.L."/>
            <person name="Schlapbach R."/>
            <person name="Sreeman S.M."/>
            <person name="Shimizu K.K."/>
        </authorList>
    </citation>
    <scope>NUCLEOTIDE SEQUENCE</scope>
</reference>
<feature type="chain" id="PRO_5043101820" description="Pectin acetylesterase" evidence="5">
    <location>
        <begin position="26"/>
        <end position="216"/>
    </location>
</feature>
<dbReference type="PROSITE" id="PS51257">
    <property type="entry name" value="PROKAR_LIPOPROTEIN"/>
    <property type="match status" value="1"/>
</dbReference>
<gene>
    <name evidence="6" type="primary">ga19146</name>
    <name evidence="6" type="ORF">PR202_ga19146</name>
</gene>
<evidence type="ECO:0000256" key="1">
    <source>
        <dbReference type="ARBA" id="ARBA00003534"/>
    </source>
</evidence>
<name>A0AAV5CUZ1_ELECO</name>
<feature type="signal peptide" evidence="5">
    <location>
        <begin position="1"/>
        <end position="25"/>
    </location>
</feature>
<dbReference type="Proteomes" id="UP001054889">
    <property type="component" value="Unassembled WGS sequence"/>
</dbReference>
<keyword evidence="5" id="KW-0961">Cell wall biogenesis/degradation</keyword>
<protein>
    <recommendedName>
        <fullName evidence="5">Pectin acetylesterase</fullName>
        <ecNumber evidence="5">3.1.1.-</ecNumber>
    </recommendedName>
</protein>
<comment type="caution">
    <text evidence="6">The sequence shown here is derived from an EMBL/GenBank/DDBJ whole genome shotgun (WGS) entry which is preliminary data.</text>
</comment>
<comment type="function">
    <text evidence="1 5">Hydrolyzes acetyl esters in homogalacturonan regions of pectin. In type I primary cell wall, galacturonic acid residues of pectin can be acetylated at the O-2 and O-3 positions. Decreasing the degree of acetylation of pectin gels in vitro alters their physical properties.</text>
</comment>
<keyword evidence="5" id="KW-0732">Signal</keyword>
<comment type="similarity">
    <text evidence="3 5">Belongs to the pectinacetylesterase family.</text>
</comment>
<evidence type="ECO:0000256" key="4">
    <source>
        <dbReference type="ARBA" id="ARBA00022512"/>
    </source>
</evidence>
<evidence type="ECO:0000313" key="7">
    <source>
        <dbReference type="Proteomes" id="UP001054889"/>
    </source>
</evidence>
<dbReference type="GO" id="GO:0052793">
    <property type="term" value="F:pectin acetylesterase activity"/>
    <property type="evidence" value="ECO:0007669"/>
    <property type="project" value="TreeGrafter"/>
</dbReference>
<keyword evidence="4 5" id="KW-0134">Cell wall</keyword>
<keyword evidence="7" id="KW-1185">Reference proteome</keyword>
<reference evidence="6" key="2">
    <citation type="submission" date="2021-12" db="EMBL/GenBank/DDBJ databases">
        <title>Resequencing data analysis of finger millet.</title>
        <authorList>
            <person name="Hatakeyama M."/>
            <person name="Aluri S."/>
            <person name="Balachadran M.T."/>
            <person name="Sivarajan S.R."/>
            <person name="Poveda L."/>
            <person name="Shimizu-Inatsugi R."/>
            <person name="Schlapbach R."/>
            <person name="Sreeman S.M."/>
            <person name="Shimizu K.K."/>
        </authorList>
    </citation>
    <scope>NUCLEOTIDE SEQUENCE</scope>
</reference>
<dbReference type="GO" id="GO:0009505">
    <property type="term" value="C:plant-type cell wall"/>
    <property type="evidence" value="ECO:0007669"/>
    <property type="project" value="TreeGrafter"/>
</dbReference>
<dbReference type="InterPro" id="IPR004963">
    <property type="entry name" value="PAE/NOTUM"/>
</dbReference>
<dbReference type="AlphaFoldDB" id="A0AAV5CUZ1"/>
<evidence type="ECO:0000256" key="3">
    <source>
        <dbReference type="ARBA" id="ARBA00005784"/>
    </source>
</evidence>
<dbReference type="EMBL" id="BQKI01000009">
    <property type="protein sequence ID" value="GJN01845.1"/>
    <property type="molecule type" value="Genomic_DNA"/>
</dbReference>
<proteinExistence type="inferred from homology"/>
<keyword evidence="5" id="KW-0378">Hydrolase</keyword>
<evidence type="ECO:0000256" key="5">
    <source>
        <dbReference type="RuleBase" id="RU363114"/>
    </source>
</evidence>
<dbReference type="Pfam" id="PF03283">
    <property type="entry name" value="PAE"/>
    <property type="match status" value="2"/>
</dbReference>
<dbReference type="PANTHER" id="PTHR21562">
    <property type="entry name" value="NOTUM-RELATED"/>
    <property type="match status" value="1"/>
</dbReference>
<evidence type="ECO:0000313" key="6">
    <source>
        <dbReference type="EMBL" id="GJN01845.1"/>
    </source>
</evidence>
<evidence type="ECO:0000256" key="2">
    <source>
        <dbReference type="ARBA" id="ARBA00004191"/>
    </source>
</evidence>
<comment type="subcellular location">
    <subcellularLocation>
        <location evidence="2 5">Secreted</location>
        <location evidence="2 5">Cell wall</location>
    </subcellularLocation>
</comment>
<organism evidence="6 7">
    <name type="scientific">Eleusine coracana subsp. coracana</name>
    <dbReference type="NCBI Taxonomy" id="191504"/>
    <lineage>
        <taxon>Eukaryota</taxon>
        <taxon>Viridiplantae</taxon>
        <taxon>Streptophyta</taxon>
        <taxon>Embryophyta</taxon>
        <taxon>Tracheophyta</taxon>
        <taxon>Spermatophyta</taxon>
        <taxon>Magnoliopsida</taxon>
        <taxon>Liliopsida</taxon>
        <taxon>Poales</taxon>
        <taxon>Poaceae</taxon>
        <taxon>PACMAD clade</taxon>
        <taxon>Chloridoideae</taxon>
        <taxon>Cynodonteae</taxon>
        <taxon>Eleusininae</taxon>
        <taxon>Eleusine</taxon>
    </lineage>
</organism>